<evidence type="ECO:0000313" key="6">
    <source>
        <dbReference type="Proteomes" id="UP000774617"/>
    </source>
</evidence>
<keyword evidence="2" id="KW-0560">Oxidoreductase</keyword>
<name>A0ABQ8GR32_9PEZI</name>
<evidence type="ECO:0000256" key="3">
    <source>
        <dbReference type="ARBA" id="ARBA00023027"/>
    </source>
</evidence>
<feature type="region of interest" description="Disordered" evidence="4">
    <location>
        <begin position="115"/>
        <end position="139"/>
    </location>
</feature>
<evidence type="ECO:0000256" key="4">
    <source>
        <dbReference type="SAM" id="MobiDB-lite"/>
    </source>
</evidence>
<dbReference type="Gene3D" id="3.40.50.720">
    <property type="entry name" value="NAD(P)-binding Rossmann-like Domain"/>
    <property type="match status" value="1"/>
</dbReference>
<gene>
    <name evidence="5" type="ORF">B0J12DRAFT_288967</name>
</gene>
<protein>
    <submittedName>
        <fullName evidence="5">Uncharacterized protein</fullName>
    </submittedName>
</protein>
<proteinExistence type="inferred from homology"/>
<evidence type="ECO:0000256" key="1">
    <source>
        <dbReference type="ARBA" id="ARBA00005854"/>
    </source>
</evidence>
<dbReference type="SUPFAM" id="SSF52283">
    <property type="entry name" value="Formate/glycerate dehydrogenase catalytic domain-like"/>
    <property type="match status" value="1"/>
</dbReference>
<evidence type="ECO:0000256" key="2">
    <source>
        <dbReference type="ARBA" id="ARBA00023002"/>
    </source>
</evidence>
<comment type="similarity">
    <text evidence="1">Belongs to the D-isomer specific 2-hydroxyacid dehydrogenase family.</text>
</comment>
<accession>A0ABQ8GR32</accession>
<dbReference type="PANTHER" id="PTHR42789:SF1">
    <property type="entry name" value="D-ISOMER SPECIFIC 2-HYDROXYACID DEHYDROGENASE FAMILY PROTEIN (AFU_ORTHOLOGUE AFUA_6G10090)"/>
    <property type="match status" value="1"/>
</dbReference>
<feature type="region of interest" description="Disordered" evidence="4">
    <location>
        <begin position="1"/>
        <end position="28"/>
    </location>
</feature>
<evidence type="ECO:0000313" key="5">
    <source>
        <dbReference type="EMBL" id="KAH7061281.1"/>
    </source>
</evidence>
<dbReference type="Proteomes" id="UP000774617">
    <property type="component" value="Unassembled WGS sequence"/>
</dbReference>
<keyword evidence="3" id="KW-0520">NAD</keyword>
<comment type="caution">
    <text evidence="5">The sequence shown here is derived from an EMBL/GenBank/DDBJ whole genome shotgun (WGS) entry which is preliminary data.</text>
</comment>
<dbReference type="InterPro" id="IPR050857">
    <property type="entry name" value="D-2-hydroxyacid_DH"/>
</dbReference>
<sequence>MRRQIVSTTQKENHVRKESPRRHSRRLPGNCCLKSSDHLSHAGDIKVFRDRLSSGITDEKGTLIERLQTFTIISTMRERTPFPASFIDSLPNLKVLLTTGPGHASIDTAACAHPARRHPARRDPGARLGADPGHYPQHRARRCCSQGRRAGTSLTAALKGKTLEILRLGRLGADTARVGARGFNMKRLLHRFSQLRVRPL</sequence>
<keyword evidence="6" id="KW-1185">Reference proteome</keyword>
<dbReference type="EMBL" id="JAGTJR010000004">
    <property type="protein sequence ID" value="KAH7061281.1"/>
    <property type="molecule type" value="Genomic_DNA"/>
</dbReference>
<organism evidence="5 6">
    <name type="scientific">Macrophomina phaseolina</name>
    <dbReference type="NCBI Taxonomy" id="35725"/>
    <lineage>
        <taxon>Eukaryota</taxon>
        <taxon>Fungi</taxon>
        <taxon>Dikarya</taxon>
        <taxon>Ascomycota</taxon>
        <taxon>Pezizomycotina</taxon>
        <taxon>Dothideomycetes</taxon>
        <taxon>Dothideomycetes incertae sedis</taxon>
        <taxon>Botryosphaeriales</taxon>
        <taxon>Botryosphaeriaceae</taxon>
        <taxon>Macrophomina</taxon>
    </lineage>
</organism>
<dbReference type="PANTHER" id="PTHR42789">
    <property type="entry name" value="D-ISOMER SPECIFIC 2-HYDROXYACID DEHYDROGENASE FAMILY PROTEIN (AFU_ORTHOLOGUE AFUA_6G10090)"/>
    <property type="match status" value="1"/>
</dbReference>
<feature type="compositionally biased region" description="Polar residues" evidence="4">
    <location>
        <begin position="1"/>
        <end position="10"/>
    </location>
</feature>
<reference evidence="5 6" key="1">
    <citation type="journal article" date="2021" name="Nat. Commun.">
        <title>Genetic determinants of endophytism in the Arabidopsis root mycobiome.</title>
        <authorList>
            <person name="Mesny F."/>
            <person name="Miyauchi S."/>
            <person name="Thiergart T."/>
            <person name="Pickel B."/>
            <person name="Atanasova L."/>
            <person name="Karlsson M."/>
            <person name="Huettel B."/>
            <person name="Barry K.W."/>
            <person name="Haridas S."/>
            <person name="Chen C."/>
            <person name="Bauer D."/>
            <person name="Andreopoulos W."/>
            <person name="Pangilinan J."/>
            <person name="LaButti K."/>
            <person name="Riley R."/>
            <person name="Lipzen A."/>
            <person name="Clum A."/>
            <person name="Drula E."/>
            <person name="Henrissat B."/>
            <person name="Kohler A."/>
            <person name="Grigoriev I.V."/>
            <person name="Martin F.M."/>
            <person name="Hacquard S."/>
        </authorList>
    </citation>
    <scope>NUCLEOTIDE SEQUENCE [LARGE SCALE GENOMIC DNA]</scope>
    <source>
        <strain evidence="5 6">MPI-SDFR-AT-0080</strain>
    </source>
</reference>